<evidence type="ECO:0000313" key="5">
    <source>
        <dbReference type="EMBL" id="KAF2312973.1"/>
    </source>
</evidence>
<feature type="domain" description="KNOX1" evidence="4">
    <location>
        <begin position="24"/>
        <end position="66"/>
    </location>
</feature>
<evidence type="ECO:0000256" key="1">
    <source>
        <dbReference type="ARBA" id="ARBA00004123"/>
    </source>
</evidence>
<reference evidence="5 6" key="1">
    <citation type="journal article" date="2020" name="Mol. Plant">
        <title>The Chromosome-Based Rubber Tree Genome Provides New Insights into Spurge Genome Evolution and Rubber Biosynthesis.</title>
        <authorList>
            <person name="Liu J."/>
            <person name="Shi C."/>
            <person name="Shi C.C."/>
            <person name="Li W."/>
            <person name="Zhang Q.J."/>
            <person name="Zhang Y."/>
            <person name="Li K."/>
            <person name="Lu H.F."/>
            <person name="Shi C."/>
            <person name="Zhu S.T."/>
            <person name="Xiao Z.Y."/>
            <person name="Nan H."/>
            <person name="Yue Y."/>
            <person name="Zhu X.G."/>
            <person name="Wu Y."/>
            <person name="Hong X.N."/>
            <person name="Fan G.Y."/>
            <person name="Tong Y."/>
            <person name="Zhang D."/>
            <person name="Mao C.L."/>
            <person name="Liu Y.L."/>
            <person name="Hao S.J."/>
            <person name="Liu W.Q."/>
            <person name="Lv M.Q."/>
            <person name="Zhang H.B."/>
            <person name="Liu Y."/>
            <person name="Hu-Tang G.R."/>
            <person name="Wang J.P."/>
            <person name="Wang J.H."/>
            <person name="Sun Y.H."/>
            <person name="Ni S.B."/>
            <person name="Chen W.B."/>
            <person name="Zhang X.C."/>
            <person name="Jiao Y.N."/>
            <person name="Eichler E.E."/>
            <person name="Li G.H."/>
            <person name="Liu X."/>
            <person name="Gao L.Z."/>
        </authorList>
    </citation>
    <scope>NUCLEOTIDE SEQUENCE [LARGE SCALE GENOMIC DNA]</scope>
    <source>
        <strain evidence="6">cv. GT1</strain>
        <tissue evidence="5">Leaf</tissue>
    </source>
</reference>
<evidence type="ECO:0000313" key="6">
    <source>
        <dbReference type="Proteomes" id="UP000467840"/>
    </source>
</evidence>
<dbReference type="PANTHER" id="PTHR48268:SF2">
    <property type="entry name" value="PROTEIN KNATM"/>
    <property type="match status" value="1"/>
</dbReference>
<name>A0A6A6MKT7_HEVBR</name>
<dbReference type="InterPro" id="IPR053363">
    <property type="entry name" value="Leaf_patterning_domain"/>
</dbReference>
<dbReference type="GO" id="GO:0003677">
    <property type="term" value="F:DNA binding"/>
    <property type="evidence" value="ECO:0007669"/>
    <property type="project" value="InterPro"/>
</dbReference>
<comment type="caution">
    <text evidence="5">The sequence shown here is derived from an EMBL/GenBank/DDBJ whole genome shotgun (WGS) entry which is preliminary data.</text>
</comment>
<comment type="subcellular location">
    <subcellularLocation>
        <location evidence="1">Nucleus</location>
    </subcellularLocation>
</comment>
<keyword evidence="6" id="KW-1185">Reference proteome</keyword>
<feature type="region of interest" description="Disordered" evidence="3">
    <location>
        <begin position="1"/>
        <end position="20"/>
    </location>
</feature>
<keyword evidence="2" id="KW-0539">Nucleus</keyword>
<evidence type="ECO:0000259" key="4">
    <source>
        <dbReference type="SMART" id="SM01255"/>
    </source>
</evidence>
<dbReference type="AlphaFoldDB" id="A0A6A6MKT7"/>
<evidence type="ECO:0000256" key="2">
    <source>
        <dbReference type="ARBA" id="ARBA00023242"/>
    </source>
</evidence>
<accession>A0A6A6MKT7</accession>
<dbReference type="SMART" id="SM01255">
    <property type="entry name" value="KNOX1"/>
    <property type="match status" value="1"/>
</dbReference>
<organism evidence="5 6">
    <name type="scientific">Hevea brasiliensis</name>
    <name type="common">Para rubber tree</name>
    <name type="synonym">Siphonia brasiliensis</name>
    <dbReference type="NCBI Taxonomy" id="3981"/>
    <lineage>
        <taxon>Eukaryota</taxon>
        <taxon>Viridiplantae</taxon>
        <taxon>Streptophyta</taxon>
        <taxon>Embryophyta</taxon>
        <taxon>Tracheophyta</taxon>
        <taxon>Spermatophyta</taxon>
        <taxon>Magnoliopsida</taxon>
        <taxon>eudicotyledons</taxon>
        <taxon>Gunneridae</taxon>
        <taxon>Pentapetalae</taxon>
        <taxon>rosids</taxon>
        <taxon>fabids</taxon>
        <taxon>Malpighiales</taxon>
        <taxon>Euphorbiaceae</taxon>
        <taxon>Crotonoideae</taxon>
        <taxon>Micrandreae</taxon>
        <taxon>Hevea</taxon>
    </lineage>
</organism>
<dbReference type="GO" id="GO:0005634">
    <property type="term" value="C:nucleus"/>
    <property type="evidence" value="ECO:0007669"/>
    <property type="project" value="UniProtKB-SubCell"/>
</dbReference>
<dbReference type="EMBL" id="JAAGAX010000005">
    <property type="protein sequence ID" value="KAF2312973.1"/>
    <property type="molecule type" value="Genomic_DNA"/>
</dbReference>
<protein>
    <recommendedName>
        <fullName evidence="4">KNOX1 domain-containing protein</fullName>
    </recommendedName>
</protein>
<dbReference type="Proteomes" id="UP000467840">
    <property type="component" value="Chromosome 15"/>
</dbReference>
<dbReference type="InterPro" id="IPR005540">
    <property type="entry name" value="KNOX1"/>
</dbReference>
<dbReference type="PANTHER" id="PTHR48268">
    <property type="entry name" value="HOMEOBOX PROTEIN KNOTTED-1-LIKE 6 ISOFORM X1"/>
    <property type="match status" value="1"/>
</dbReference>
<gene>
    <name evidence="5" type="ORF">GH714_002361</name>
</gene>
<sequence>MEVNSGENDHSMRVAGQEEEDDDELLERRILGHPLYLLLVETHINCVKVGLGEIRDVDRAIGKKQVKFKHGTPNYPGTSELDLFMVS</sequence>
<evidence type="ECO:0000256" key="3">
    <source>
        <dbReference type="SAM" id="MobiDB-lite"/>
    </source>
</evidence>
<proteinExistence type="predicted"/>